<keyword evidence="3" id="KW-1185">Reference proteome</keyword>
<comment type="caution">
    <text evidence="2">The sequence shown here is derived from an EMBL/GenBank/DDBJ whole genome shotgun (WGS) entry which is preliminary data.</text>
</comment>
<dbReference type="AlphaFoldDB" id="A0AAD4BR18"/>
<protein>
    <submittedName>
        <fullName evidence="2">Uncharacterized protein</fullName>
    </submittedName>
</protein>
<evidence type="ECO:0000313" key="2">
    <source>
        <dbReference type="EMBL" id="KAF8437119.1"/>
    </source>
</evidence>
<dbReference type="EMBL" id="WHUW01000019">
    <property type="protein sequence ID" value="KAF8437119.1"/>
    <property type="molecule type" value="Genomic_DNA"/>
</dbReference>
<accession>A0AAD4BR18</accession>
<sequence length="404" mass="45355">MAITKAGKQTIPANTKDIDAPATQRRCCSLRANNHFAPLAQEEEDMDLAPDLIANNTQPHITPSLQAHLAVASEHRRITTVQTHVPCPGAFPPHTAKPIDGFPITHLWHSAQLFEDMDPKVIATWDAEVPSPKLLACIFDLIADKASPDTIRNAITAMKNVIHGINCEVQQISTSNIKVAPLARAEDAHSAPATFLIYDIPETVHNILIHTKVWATPAITFELFPFTPTFPTFLFAIEGFMPTPPIRIHTIILSTWHMDKTYDDFIRIITRDPEFPADFPPHIQMEWFAKTFETMASSLEVCLLDYKKPGNIPDPIYNVFAEIPTTNPRMWHEIRSLLENLTYVDPLNGTGKRAPFRQCQLCHCVTHPRGLCLFPRIDEWLGPNGNSNANTMQKDNKCRGKRGN</sequence>
<proteinExistence type="predicted"/>
<evidence type="ECO:0000313" key="3">
    <source>
        <dbReference type="Proteomes" id="UP001194468"/>
    </source>
</evidence>
<name>A0AAD4BR18_BOLED</name>
<dbReference type="Proteomes" id="UP001194468">
    <property type="component" value="Unassembled WGS sequence"/>
</dbReference>
<organism evidence="2 3">
    <name type="scientific">Boletus edulis BED1</name>
    <dbReference type="NCBI Taxonomy" id="1328754"/>
    <lineage>
        <taxon>Eukaryota</taxon>
        <taxon>Fungi</taxon>
        <taxon>Dikarya</taxon>
        <taxon>Basidiomycota</taxon>
        <taxon>Agaricomycotina</taxon>
        <taxon>Agaricomycetes</taxon>
        <taxon>Agaricomycetidae</taxon>
        <taxon>Boletales</taxon>
        <taxon>Boletineae</taxon>
        <taxon>Boletaceae</taxon>
        <taxon>Boletoideae</taxon>
        <taxon>Boletus</taxon>
    </lineage>
</organism>
<evidence type="ECO:0000256" key="1">
    <source>
        <dbReference type="SAM" id="MobiDB-lite"/>
    </source>
</evidence>
<reference evidence="2" key="1">
    <citation type="submission" date="2019-10" db="EMBL/GenBank/DDBJ databases">
        <authorList>
            <consortium name="DOE Joint Genome Institute"/>
            <person name="Kuo A."/>
            <person name="Miyauchi S."/>
            <person name="Kiss E."/>
            <person name="Drula E."/>
            <person name="Kohler A."/>
            <person name="Sanchez-Garcia M."/>
            <person name="Andreopoulos B."/>
            <person name="Barry K.W."/>
            <person name="Bonito G."/>
            <person name="Buee M."/>
            <person name="Carver A."/>
            <person name="Chen C."/>
            <person name="Cichocki N."/>
            <person name="Clum A."/>
            <person name="Culley D."/>
            <person name="Crous P.W."/>
            <person name="Fauchery L."/>
            <person name="Girlanda M."/>
            <person name="Hayes R."/>
            <person name="Keri Z."/>
            <person name="LaButti K."/>
            <person name="Lipzen A."/>
            <person name="Lombard V."/>
            <person name="Magnuson J."/>
            <person name="Maillard F."/>
            <person name="Morin E."/>
            <person name="Murat C."/>
            <person name="Nolan M."/>
            <person name="Ohm R."/>
            <person name="Pangilinan J."/>
            <person name="Pereira M."/>
            <person name="Perotto S."/>
            <person name="Peter M."/>
            <person name="Riley R."/>
            <person name="Sitrit Y."/>
            <person name="Stielow B."/>
            <person name="Szollosi G."/>
            <person name="Zifcakova L."/>
            <person name="Stursova M."/>
            <person name="Spatafora J.W."/>
            <person name="Tedersoo L."/>
            <person name="Vaario L.-M."/>
            <person name="Yamada A."/>
            <person name="Yan M."/>
            <person name="Wang P."/>
            <person name="Xu J."/>
            <person name="Bruns T."/>
            <person name="Baldrian P."/>
            <person name="Vilgalys R."/>
            <person name="Henrissat B."/>
            <person name="Grigoriev I.V."/>
            <person name="Hibbett D."/>
            <person name="Nagy L.G."/>
            <person name="Martin F.M."/>
        </authorList>
    </citation>
    <scope>NUCLEOTIDE SEQUENCE</scope>
    <source>
        <strain evidence="2">BED1</strain>
    </source>
</reference>
<reference evidence="2" key="2">
    <citation type="journal article" date="2020" name="Nat. Commun.">
        <title>Large-scale genome sequencing of mycorrhizal fungi provides insights into the early evolution of symbiotic traits.</title>
        <authorList>
            <person name="Miyauchi S."/>
            <person name="Kiss E."/>
            <person name="Kuo A."/>
            <person name="Drula E."/>
            <person name="Kohler A."/>
            <person name="Sanchez-Garcia M."/>
            <person name="Morin E."/>
            <person name="Andreopoulos B."/>
            <person name="Barry K.W."/>
            <person name="Bonito G."/>
            <person name="Buee M."/>
            <person name="Carver A."/>
            <person name="Chen C."/>
            <person name="Cichocki N."/>
            <person name="Clum A."/>
            <person name="Culley D."/>
            <person name="Crous P.W."/>
            <person name="Fauchery L."/>
            <person name="Girlanda M."/>
            <person name="Hayes R.D."/>
            <person name="Keri Z."/>
            <person name="LaButti K."/>
            <person name="Lipzen A."/>
            <person name="Lombard V."/>
            <person name="Magnuson J."/>
            <person name="Maillard F."/>
            <person name="Murat C."/>
            <person name="Nolan M."/>
            <person name="Ohm R.A."/>
            <person name="Pangilinan J."/>
            <person name="Pereira M.F."/>
            <person name="Perotto S."/>
            <person name="Peter M."/>
            <person name="Pfister S."/>
            <person name="Riley R."/>
            <person name="Sitrit Y."/>
            <person name="Stielow J.B."/>
            <person name="Szollosi G."/>
            <person name="Zifcakova L."/>
            <person name="Stursova M."/>
            <person name="Spatafora J.W."/>
            <person name="Tedersoo L."/>
            <person name="Vaario L.M."/>
            <person name="Yamada A."/>
            <person name="Yan M."/>
            <person name="Wang P."/>
            <person name="Xu J."/>
            <person name="Bruns T."/>
            <person name="Baldrian P."/>
            <person name="Vilgalys R."/>
            <person name="Dunand C."/>
            <person name="Henrissat B."/>
            <person name="Grigoriev I.V."/>
            <person name="Hibbett D."/>
            <person name="Nagy L.G."/>
            <person name="Martin F.M."/>
        </authorList>
    </citation>
    <scope>NUCLEOTIDE SEQUENCE</scope>
    <source>
        <strain evidence="2">BED1</strain>
    </source>
</reference>
<gene>
    <name evidence="2" type="ORF">L210DRAFT_972967</name>
</gene>
<feature type="compositionally biased region" description="Polar residues" evidence="1">
    <location>
        <begin position="384"/>
        <end position="393"/>
    </location>
</feature>
<feature type="region of interest" description="Disordered" evidence="1">
    <location>
        <begin position="384"/>
        <end position="404"/>
    </location>
</feature>